<name>A0AAV3IFH6_HELPX</name>
<proteinExistence type="predicted"/>
<evidence type="ECO:0000313" key="2">
    <source>
        <dbReference type="Proteomes" id="UP000012012"/>
    </source>
</evidence>
<sequence>MGVIVGVAFFLWCVVGFVERFQKPHATAKRCERCFSKATPQLNDACRAGFLIMF</sequence>
<dbReference type="AlphaFoldDB" id="A0AAV3IFH6"/>
<dbReference type="Proteomes" id="UP000012012">
    <property type="component" value="Unassembled WGS sequence"/>
</dbReference>
<dbReference type="EMBL" id="APDF01000021">
    <property type="protein sequence ID" value="EMG96238.1"/>
    <property type="molecule type" value="Genomic_DNA"/>
</dbReference>
<reference evidence="1 2" key="1">
    <citation type="submission" date="2012-11" db="EMBL/GenBank/DDBJ databases">
        <authorList>
            <person name="Weinstock G."/>
            <person name="Sodergren E."/>
            <person name="Lobos E.A."/>
            <person name="Fulton L."/>
            <person name="Fulton R."/>
            <person name="Courtney L."/>
            <person name="Fronick C."/>
            <person name="O'Laughlin M."/>
            <person name="Godfrey J."/>
            <person name="Wilson R.M."/>
            <person name="Miner T."/>
            <person name="Farmer C."/>
            <person name="Delehaunty K."/>
            <person name="Cordes M."/>
            <person name="Minx P."/>
            <person name="Tomlinson C."/>
            <person name="Chen J."/>
            <person name="Wollam A."/>
            <person name="Pepin K.H."/>
            <person name="Bhonagiri V."/>
            <person name="Zhang X."/>
            <person name="Suruliraj S."/>
            <person name="Antonio M."/>
            <person name="Secka O."/>
            <person name="Thomas J."/>
            <person name="Warren W."/>
            <person name="Mitreva M."/>
            <person name="Mardis E.R."/>
            <person name="Wilson R.K."/>
        </authorList>
    </citation>
    <scope>NUCLEOTIDE SEQUENCE [LARGE SCALE GENOMIC DNA]</scope>
    <source>
        <strain evidence="1 2">GAM120Ai</strain>
    </source>
</reference>
<comment type="caution">
    <text evidence="1">The sequence shown here is derived from an EMBL/GenBank/DDBJ whole genome shotgun (WGS) entry which is preliminary data.</text>
</comment>
<gene>
    <name evidence="1" type="ORF">HMPREF1401_00645</name>
</gene>
<organism evidence="1 2">
    <name type="scientific">Helicobacter pylori GAM120Ai</name>
    <dbReference type="NCBI Taxonomy" id="1159029"/>
    <lineage>
        <taxon>Bacteria</taxon>
        <taxon>Pseudomonadati</taxon>
        <taxon>Campylobacterota</taxon>
        <taxon>Epsilonproteobacteria</taxon>
        <taxon>Campylobacterales</taxon>
        <taxon>Helicobacteraceae</taxon>
        <taxon>Helicobacter</taxon>
    </lineage>
</organism>
<evidence type="ECO:0000313" key="1">
    <source>
        <dbReference type="EMBL" id="EMG96238.1"/>
    </source>
</evidence>
<protein>
    <submittedName>
        <fullName evidence="1">Uncharacterized protein</fullName>
    </submittedName>
</protein>
<accession>A0AAV3IFH6</accession>